<protein>
    <submittedName>
        <fullName evidence="2">Uncharacterized protein</fullName>
    </submittedName>
</protein>
<sequence length="66" mass="6642">MVKSKNSLFGIIALIIGASRLGLGAFSVVNFQTIEGPQGIPGNDGQDGIDGIDGINGTDGQDIVGL</sequence>
<gene>
    <name evidence="2" type="ORF">LCGC14_0853970</name>
</gene>
<reference evidence="2" key="1">
    <citation type="journal article" date="2015" name="Nature">
        <title>Complex archaea that bridge the gap between prokaryotes and eukaryotes.</title>
        <authorList>
            <person name="Spang A."/>
            <person name="Saw J.H."/>
            <person name="Jorgensen S.L."/>
            <person name="Zaremba-Niedzwiedzka K."/>
            <person name="Martijn J."/>
            <person name="Lind A.E."/>
            <person name="van Eijk R."/>
            <person name="Schleper C."/>
            <person name="Guy L."/>
            <person name="Ettema T.J."/>
        </authorList>
    </citation>
    <scope>NUCLEOTIDE SEQUENCE</scope>
</reference>
<dbReference type="AlphaFoldDB" id="A0A0F9SGH8"/>
<dbReference type="EMBL" id="LAZR01002560">
    <property type="protein sequence ID" value="KKN28468.1"/>
    <property type="molecule type" value="Genomic_DNA"/>
</dbReference>
<feature type="region of interest" description="Disordered" evidence="1">
    <location>
        <begin position="37"/>
        <end position="66"/>
    </location>
</feature>
<feature type="compositionally biased region" description="Low complexity" evidence="1">
    <location>
        <begin position="52"/>
        <end position="66"/>
    </location>
</feature>
<evidence type="ECO:0000313" key="2">
    <source>
        <dbReference type="EMBL" id="KKN28468.1"/>
    </source>
</evidence>
<accession>A0A0F9SGH8</accession>
<feature type="compositionally biased region" description="Low complexity" evidence="1">
    <location>
        <begin position="37"/>
        <end position="46"/>
    </location>
</feature>
<name>A0A0F9SGH8_9ZZZZ</name>
<organism evidence="2">
    <name type="scientific">marine sediment metagenome</name>
    <dbReference type="NCBI Taxonomy" id="412755"/>
    <lineage>
        <taxon>unclassified sequences</taxon>
        <taxon>metagenomes</taxon>
        <taxon>ecological metagenomes</taxon>
    </lineage>
</organism>
<proteinExistence type="predicted"/>
<evidence type="ECO:0000256" key="1">
    <source>
        <dbReference type="SAM" id="MobiDB-lite"/>
    </source>
</evidence>
<comment type="caution">
    <text evidence="2">The sequence shown here is derived from an EMBL/GenBank/DDBJ whole genome shotgun (WGS) entry which is preliminary data.</text>
</comment>